<organism evidence="7 8">
    <name type="scientific">Halovenus carboxidivorans</name>
    <dbReference type="NCBI Taxonomy" id="2692199"/>
    <lineage>
        <taxon>Archaea</taxon>
        <taxon>Methanobacteriati</taxon>
        <taxon>Methanobacteriota</taxon>
        <taxon>Stenosarchaea group</taxon>
        <taxon>Halobacteria</taxon>
        <taxon>Halobacteriales</taxon>
        <taxon>Haloarculaceae</taxon>
        <taxon>Halovenus</taxon>
    </lineage>
</organism>
<dbReference type="CDD" id="cd00397">
    <property type="entry name" value="DNA_BRE_C"/>
    <property type="match status" value="1"/>
</dbReference>
<dbReference type="Gene3D" id="1.10.443.10">
    <property type="entry name" value="Intergrase catalytic core"/>
    <property type="match status" value="1"/>
</dbReference>
<dbReference type="GO" id="GO:0006310">
    <property type="term" value="P:DNA recombination"/>
    <property type="evidence" value="ECO:0007669"/>
    <property type="project" value="UniProtKB-KW"/>
</dbReference>
<feature type="domain" description="Tyr recombinase" evidence="5">
    <location>
        <begin position="120"/>
        <end position="326"/>
    </location>
</feature>
<evidence type="ECO:0000259" key="6">
    <source>
        <dbReference type="PROSITE" id="PS51900"/>
    </source>
</evidence>
<dbReference type="Pfam" id="PF02899">
    <property type="entry name" value="Phage_int_SAM_1"/>
    <property type="match status" value="1"/>
</dbReference>
<dbReference type="GO" id="GO:0015074">
    <property type="term" value="P:DNA integration"/>
    <property type="evidence" value="ECO:0007669"/>
    <property type="project" value="UniProtKB-KW"/>
</dbReference>
<feature type="domain" description="Core-binding (CB)" evidence="6">
    <location>
        <begin position="11"/>
        <end position="96"/>
    </location>
</feature>
<dbReference type="InterPro" id="IPR050090">
    <property type="entry name" value="Tyrosine_recombinase_XerCD"/>
</dbReference>
<dbReference type="Gene3D" id="1.10.150.130">
    <property type="match status" value="1"/>
</dbReference>
<dbReference type="SUPFAM" id="SSF56349">
    <property type="entry name" value="DNA breaking-rejoining enzymes"/>
    <property type="match status" value="1"/>
</dbReference>
<dbReference type="GO" id="GO:0003677">
    <property type="term" value="F:DNA binding"/>
    <property type="evidence" value="ECO:0007669"/>
    <property type="project" value="UniProtKB-UniRule"/>
</dbReference>
<keyword evidence="3" id="KW-0233">DNA recombination</keyword>
<evidence type="ECO:0000313" key="8">
    <source>
        <dbReference type="Proteomes" id="UP000466535"/>
    </source>
</evidence>
<dbReference type="PROSITE" id="PS51900">
    <property type="entry name" value="CB"/>
    <property type="match status" value="1"/>
</dbReference>
<keyword evidence="1" id="KW-0229">DNA integration</keyword>
<evidence type="ECO:0000256" key="2">
    <source>
        <dbReference type="ARBA" id="ARBA00023125"/>
    </source>
</evidence>
<dbReference type="PROSITE" id="PS51898">
    <property type="entry name" value="TYR_RECOMBINASE"/>
    <property type="match status" value="1"/>
</dbReference>
<dbReference type="InterPro" id="IPR011010">
    <property type="entry name" value="DNA_brk_join_enz"/>
</dbReference>
<evidence type="ECO:0000313" key="7">
    <source>
        <dbReference type="EMBL" id="MXR52594.1"/>
    </source>
</evidence>
<dbReference type="PANTHER" id="PTHR30349:SF41">
    <property type="entry name" value="INTEGRASE_RECOMBINASE PROTEIN MJ0367-RELATED"/>
    <property type="match status" value="1"/>
</dbReference>
<evidence type="ECO:0000256" key="3">
    <source>
        <dbReference type="ARBA" id="ARBA00023172"/>
    </source>
</evidence>
<dbReference type="InterPro" id="IPR010998">
    <property type="entry name" value="Integrase_recombinase_N"/>
</dbReference>
<dbReference type="Proteomes" id="UP000466535">
    <property type="component" value="Unassembled WGS sequence"/>
</dbReference>
<evidence type="ECO:0000259" key="5">
    <source>
        <dbReference type="PROSITE" id="PS51898"/>
    </source>
</evidence>
<gene>
    <name evidence="7" type="ORF">GRX03_13365</name>
</gene>
<dbReference type="InterPro" id="IPR044068">
    <property type="entry name" value="CB"/>
</dbReference>
<protein>
    <submittedName>
        <fullName evidence="7">Tyrosine-type recombinase/integrase</fullName>
    </submittedName>
</protein>
<keyword evidence="8" id="KW-1185">Reference proteome</keyword>
<dbReference type="InterPro" id="IPR013762">
    <property type="entry name" value="Integrase-like_cat_sf"/>
</dbReference>
<reference evidence="7 8" key="1">
    <citation type="submission" date="2019-12" db="EMBL/GenBank/DDBJ databases">
        <title>Isolation and characterization of three novel carbon monoxide-oxidizing members of Halobacteria from salione crusts and soils.</title>
        <authorList>
            <person name="Myers M.R."/>
            <person name="King G.M."/>
        </authorList>
    </citation>
    <scope>NUCLEOTIDE SEQUENCE [LARGE SCALE GENOMIC DNA]</scope>
    <source>
        <strain evidence="7 8">WSH3</strain>
    </source>
</reference>
<dbReference type="InterPro" id="IPR004107">
    <property type="entry name" value="Integrase_SAM-like_N"/>
</dbReference>
<dbReference type="Pfam" id="PF00589">
    <property type="entry name" value="Phage_integrase"/>
    <property type="match status" value="1"/>
</dbReference>
<dbReference type="AlphaFoldDB" id="A0A6B0T3G1"/>
<evidence type="ECO:0000256" key="1">
    <source>
        <dbReference type="ARBA" id="ARBA00022908"/>
    </source>
</evidence>
<comment type="caution">
    <text evidence="7">The sequence shown here is derived from an EMBL/GenBank/DDBJ whole genome shotgun (WGS) entry which is preliminary data.</text>
</comment>
<dbReference type="PANTHER" id="PTHR30349">
    <property type="entry name" value="PHAGE INTEGRASE-RELATED"/>
    <property type="match status" value="1"/>
</dbReference>
<sequence length="332" mass="38409">MTIDRDDLEPLEPSTAQQLFLDHKEAGCSESTVRNYKYRTNHFIRWCQQEGIDNLNELSGRDIQQYRLWRKDDGTLNKLTLRMQMSSLRVFLKWAGTIEAVPESLYDKVMIPRVSPEERQRDETLDADTAQEILDYLTKYEYGSIEHVVLALLWETGMRSGAAHSLDVEDVNFDQGRIRLVHRPDEGTTLKNGKAGDRLVAMTPALSDLLEDYIEDQRRAVEDGHSRKPLLTTARGRMHRNTIRRVIYRVTSPCYRGDPCPDCEEKPNAKCPEAVSPHAVRRGSITHFLSEDVPVEVVSDRMNVSRKVLDQHYDKRSEEVKLEQRRGYLDHI</sequence>
<accession>A0A6B0T3G1</accession>
<proteinExistence type="predicted"/>
<dbReference type="OrthoDB" id="198497at2157"/>
<dbReference type="InterPro" id="IPR002104">
    <property type="entry name" value="Integrase_catalytic"/>
</dbReference>
<keyword evidence="2 4" id="KW-0238">DNA-binding</keyword>
<dbReference type="EMBL" id="WUUT01000005">
    <property type="protein sequence ID" value="MXR52594.1"/>
    <property type="molecule type" value="Genomic_DNA"/>
</dbReference>
<evidence type="ECO:0000256" key="4">
    <source>
        <dbReference type="PROSITE-ProRule" id="PRU01248"/>
    </source>
</evidence>
<name>A0A6B0T3G1_9EURY</name>